<accession>R7SIG9</accession>
<dbReference type="AlphaFoldDB" id="R7SIG9"/>
<dbReference type="KEGG" id="fme:FOMMEDRAFT_163623"/>
<gene>
    <name evidence="2" type="ORF">FOMMEDRAFT_163623</name>
</gene>
<dbReference type="RefSeq" id="XP_007272348.1">
    <property type="nucleotide sequence ID" value="XM_007272286.1"/>
</dbReference>
<dbReference type="Proteomes" id="UP000053630">
    <property type="component" value="Unassembled WGS sequence"/>
</dbReference>
<evidence type="ECO:0000313" key="2">
    <source>
        <dbReference type="EMBL" id="EJC97389.1"/>
    </source>
</evidence>
<evidence type="ECO:0000313" key="3">
    <source>
        <dbReference type="Proteomes" id="UP000053630"/>
    </source>
</evidence>
<feature type="region of interest" description="Disordered" evidence="1">
    <location>
        <begin position="28"/>
        <end position="62"/>
    </location>
</feature>
<reference evidence="3" key="1">
    <citation type="journal article" date="2012" name="Science">
        <title>The Paleozoic origin of enzymatic lignin decomposition reconstructed from 31 fungal genomes.</title>
        <authorList>
            <person name="Floudas D."/>
            <person name="Binder M."/>
            <person name="Riley R."/>
            <person name="Barry K."/>
            <person name="Blanchette R.A."/>
            <person name="Henrissat B."/>
            <person name="Martinez A.T."/>
            <person name="Otillar R."/>
            <person name="Spatafora J.W."/>
            <person name="Yadav J.S."/>
            <person name="Aerts A."/>
            <person name="Benoit I."/>
            <person name="Boyd A."/>
            <person name="Carlson A."/>
            <person name="Copeland A."/>
            <person name="Coutinho P.M."/>
            <person name="de Vries R.P."/>
            <person name="Ferreira P."/>
            <person name="Findley K."/>
            <person name="Foster B."/>
            <person name="Gaskell J."/>
            <person name="Glotzer D."/>
            <person name="Gorecki P."/>
            <person name="Heitman J."/>
            <person name="Hesse C."/>
            <person name="Hori C."/>
            <person name="Igarashi K."/>
            <person name="Jurgens J.A."/>
            <person name="Kallen N."/>
            <person name="Kersten P."/>
            <person name="Kohler A."/>
            <person name="Kuees U."/>
            <person name="Kumar T.K.A."/>
            <person name="Kuo A."/>
            <person name="LaButti K."/>
            <person name="Larrondo L.F."/>
            <person name="Lindquist E."/>
            <person name="Ling A."/>
            <person name="Lombard V."/>
            <person name="Lucas S."/>
            <person name="Lundell T."/>
            <person name="Martin R."/>
            <person name="McLaughlin D.J."/>
            <person name="Morgenstern I."/>
            <person name="Morin E."/>
            <person name="Murat C."/>
            <person name="Nagy L.G."/>
            <person name="Nolan M."/>
            <person name="Ohm R.A."/>
            <person name="Patyshakuliyeva A."/>
            <person name="Rokas A."/>
            <person name="Ruiz-Duenas F.J."/>
            <person name="Sabat G."/>
            <person name="Salamov A."/>
            <person name="Samejima M."/>
            <person name="Schmutz J."/>
            <person name="Slot J.C."/>
            <person name="St John F."/>
            <person name="Stenlid J."/>
            <person name="Sun H."/>
            <person name="Sun S."/>
            <person name="Syed K."/>
            <person name="Tsang A."/>
            <person name="Wiebenga A."/>
            <person name="Young D."/>
            <person name="Pisabarro A."/>
            <person name="Eastwood D.C."/>
            <person name="Martin F."/>
            <person name="Cullen D."/>
            <person name="Grigoriev I.V."/>
            <person name="Hibbett D.S."/>
        </authorList>
    </citation>
    <scope>NUCLEOTIDE SEQUENCE [LARGE SCALE GENOMIC DNA]</scope>
    <source>
        <strain evidence="3">MF3/22</strain>
    </source>
</reference>
<keyword evidence="3" id="KW-1185">Reference proteome</keyword>
<evidence type="ECO:0000256" key="1">
    <source>
        <dbReference type="SAM" id="MobiDB-lite"/>
    </source>
</evidence>
<dbReference type="EMBL" id="JH718776">
    <property type="protein sequence ID" value="EJC97389.1"/>
    <property type="molecule type" value="Genomic_DNA"/>
</dbReference>
<organism evidence="2 3">
    <name type="scientific">Fomitiporia mediterranea (strain MF3/22)</name>
    <name type="common">Grapevine white-rot fungus</name>
    <dbReference type="NCBI Taxonomy" id="694068"/>
    <lineage>
        <taxon>Eukaryota</taxon>
        <taxon>Fungi</taxon>
        <taxon>Dikarya</taxon>
        <taxon>Basidiomycota</taxon>
        <taxon>Agaricomycotina</taxon>
        <taxon>Agaricomycetes</taxon>
        <taxon>Hymenochaetales</taxon>
        <taxon>Hymenochaetaceae</taxon>
        <taxon>Fomitiporia</taxon>
    </lineage>
</organism>
<dbReference type="GeneID" id="18676038"/>
<feature type="compositionally biased region" description="Low complexity" evidence="1">
    <location>
        <begin position="31"/>
        <end position="47"/>
    </location>
</feature>
<name>R7SIG9_FOMME</name>
<proteinExistence type="predicted"/>
<sequence length="204" mass="22279">MLSITFDGSTLRAFTFLSAVHDTISNGSSDPPLLSQPGLSTLSTSPSPFKPERPRDTPLKSSTATAVFTAPPIACRSQNMQCACSDMFSPTAQISSFNAPDFNPGEPLTLAVRCRSASIFSLLLRSLNLHNLLDPNPHAHAIRLTESERRSKRGDEDYVEQPEDAFIIFRHESRSQKNQAEAASGAGVGTVEIIYYLLFLYSVI</sequence>
<protein>
    <submittedName>
        <fullName evidence="2">Uncharacterized protein</fullName>
    </submittedName>
</protein>